<organism evidence="1 2">
    <name type="scientific">Brachionus plicatilis</name>
    <name type="common">Marine rotifer</name>
    <name type="synonym">Brachionus muelleri</name>
    <dbReference type="NCBI Taxonomy" id="10195"/>
    <lineage>
        <taxon>Eukaryota</taxon>
        <taxon>Metazoa</taxon>
        <taxon>Spiralia</taxon>
        <taxon>Gnathifera</taxon>
        <taxon>Rotifera</taxon>
        <taxon>Eurotatoria</taxon>
        <taxon>Monogononta</taxon>
        <taxon>Pseudotrocha</taxon>
        <taxon>Ploima</taxon>
        <taxon>Brachionidae</taxon>
        <taxon>Brachionus</taxon>
    </lineage>
</organism>
<accession>A0A3M7P4Q0</accession>
<gene>
    <name evidence="1" type="ORF">BpHYR1_052933</name>
</gene>
<dbReference type="Proteomes" id="UP000276133">
    <property type="component" value="Unassembled WGS sequence"/>
</dbReference>
<reference evidence="1 2" key="1">
    <citation type="journal article" date="2018" name="Sci. Rep.">
        <title>Genomic signatures of local adaptation to the degree of environmental predictability in rotifers.</title>
        <authorList>
            <person name="Franch-Gras L."/>
            <person name="Hahn C."/>
            <person name="Garcia-Roger E.M."/>
            <person name="Carmona M.J."/>
            <person name="Serra M."/>
            <person name="Gomez A."/>
        </authorList>
    </citation>
    <scope>NUCLEOTIDE SEQUENCE [LARGE SCALE GENOMIC DNA]</scope>
    <source>
        <strain evidence="1">HYR1</strain>
    </source>
</reference>
<proteinExistence type="predicted"/>
<protein>
    <submittedName>
        <fullName evidence="1">Uncharacterized protein</fullName>
    </submittedName>
</protein>
<evidence type="ECO:0000313" key="2">
    <source>
        <dbReference type="Proteomes" id="UP000276133"/>
    </source>
</evidence>
<keyword evidence="2" id="KW-1185">Reference proteome</keyword>
<dbReference type="AlphaFoldDB" id="A0A3M7P4Q0"/>
<dbReference type="EMBL" id="REGN01013339">
    <property type="protein sequence ID" value="RMZ94055.1"/>
    <property type="molecule type" value="Genomic_DNA"/>
</dbReference>
<name>A0A3M7P4Q0_BRAPC</name>
<evidence type="ECO:0000313" key="1">
    <source>
        <dbReference type="EMBL" id="RMZ94055.1"/>
    </source>
</evidence>
<sequence>MFAKTLQIKKFLKNSLFTLKNNNTIFRAEDRIRFETTACVGFPILLFLKNTLVILKSDLKFLIRYTIPYTKSICKWNKEPKFKVPLDDKCHLALINKF</sequence>
<comment type="caution">
    <text evidence="1">The sequence shown here is derived from an EMBL/GenBank/DDBJ whole genome shotgun (WGS) entry which is preliminary data.</text>
</comment>